<dbReference type="InterPro" id="IPR015422">
    <property type="entry name" value="PyrdxlP-dep_Trfase_small"/>
</dbReference>
<evidence type="ECO:0000256" key="5">
    <source>
        <dbReference type="RuleBase" id="RU362118"/>
    </source>
</evidence>
<dbReference type="Gene3D" id="3.40.640.10">
    <property type="entry name" value="Type I PLP-dependent aspartate aminotransferase-like (Major domain)"/>
    <property type="match status" value="1"/>
</dbReference>
<evidence type="ECO:0000313" key="6">
    <source>
        <dbReference type="EMBL" id="MFD1095051.1"/>
    </source>
</evidence>
<comment type="cofactor">
    <cofactor evidence="1 5">
        <name>pyridoxal 5'-phosphate</name>
        <dbReference type="ChEBI" id="CHEBI:597326"/>
    </cofactor>
</comment>
<organism evidence="6 7">
    <name type="scientific">Salegentibacter chungangensis</name>
    <dbReference type="NCBI Taxonomy" id="1335724"/>
    <lineage>
        <taxon>Bacteria</taxon>
        <taxon>Pseudomonadati</taxon>
        <taxon>Bacteroidota</taxon>
        <taxon>Flavobacteriia</taxon>
        <taxon>Flavobacteriales</taxon>
        <taxon>Flavobacteriaceae</taxon>
        <taxon>Salegentibacter</taxon>
    </lineage>
</organism>
<name>A0ABW3NQI0_9FLAO</name>
<dbReference type="NCBIfam" id="TIGR01326">
    <property type="entry name" value="OAH_OAS_sulfhy"/>
    <property type="match status" value="1"/>
</dbReference>
<dbReference type="InterPro" id="IPR000277">
    <property type="entry name" value="Cys/Met-Metab_PyrdxlP-dep_enz"/>
</dbReference>
<evidence type="ECO:0000256" key="1">
    <source>
        <dbReference type="ARBA" id="ARBA00001933"/>
    </source>
</evidence>
<keyword evidence="3" id="KW-0808">Transferase</keyword>
<dbReference type="Pfam" id="PF01053">
    <property type="entry name" value="Cys_Met_Meta_PP"/>
    <property type="match status" value="1"/>
</dbReference>
<evidence type="ECO:0000256" key="2">
    <source>
        <dbReference type="ARBA" id="ARBA00009077"/>
    </source>
</evidence>
<keyword evidence="7" id="KW-1185">Reference proteome</keyword>
<evidence type="ECO:0000313" key="7">
    <source>
        <dbReference type="Proteomes" id="UP001597131"/>
    </source>
</evidence>
<sequence length="430" mass="46531">MSTQKFATNALHAGHDVTANGGTRAVPIYQSTSYVFNNADHAADLFSLAEPGFIYTRINNPTNDILEQRLAALEGGIAAVVTASGTAATNTALLSLLKAGDHIVASNSLYGGTYNLLSVTLPRLGITTTFVDPSNPENFKKAAKENTRAFFVESLGNPKLDVLDLEAISAEAKAFKVPFIVDNTVATPYLLNPIEYGADIVIHSLTKYINGNGTALGGVIIDAGKFDWANGKFPEFTEPSPGYHGLVYHEALEEAAFIAKVRIEGLRDHGAALSPFNAFQILQGLETLKLRIRQHSENALELAKWLQQQEEVKWVNYPGLEDNKFYKLAQKYLPEGQSGIVTFGVEGGYESAKVVADETKVFSLLANIGDTKSLIIHPASTTHQQLDEKAQASTGVTQDLIRLSVGLEDVDDLKADLKEALSKIRKKALV</sequence>
<dbReference type="SUPFAM" id="SSF53383">
    <property type="entry name" value="PLP-dependent transferases"/>
    <property type="match status" value="1"/>
</dbReference>
<dbReference type="RefSeq" id="WP_380743453.1">
    <property type="nucleotide sequence ID" value="NZ_JBHTLI010000001.1"/>
</dbReference>
<dbReference type="Gene3D" id="3.90.1150.10">
    <property type="entry name" value="Aspartate Aminotransferase, domain 1"/>
    <property type="match status" value="1"/>
</dbReference>
<comment type="similarity">
    <text evidence="2 5">Belongs to the trans-sulfuration enzymes family.</text>
</comment>
<comment type="caution">
    <text evidence="6">The sequence shown here is derived from an EMBL/GenBank/DDBJ whole genome shotgun (WGS) entry which is preliminary data.</text>
</comment>
<dbReference type="PANTHER" id="PTHR43797">
    <property type="entry name" value="HOMOCYSTEINE/CYSTEINE SYNTHASE"/>
    <property type="match status" value="1"/>
</dbReference>
<evidence type="ECO:0000256" key="3">
    <source>
        <dbReference type="ARBA" id="ARBA00022679"/>
    </source>
</evidence>
<dbReference type="CDD" id="cd00614">
    <property type="entry name" value="CGS_like"/>
    <property type="match status" value="1"/>
</dbReference>
<dbReference type="InterPro" id="IPR015421">
    <property type="entry name" value="PyrdxlP-dep_Trfase_major"/>
</dbReference>
<proteinExistence type="inferred from homology"/>
<dbReference type="EMBL" id="JBHTLI010000001">
    <property type="protein sequence ID" value="MFD1095051.1"/>
    <property type="molecule type" value="Genomic_DNA"/>
</dbReference>
<reference evidence="7" key="1">
    <citation type="journal article" date="2019" name="Int. J. Syst. Evol. Microbiol.">
        <title>The Global Catalogue of Microorganisms (GCM) 10K type strain sequencing project: providing services to taxonomists for standard genome sequencing and annotation.</title>
        <authorList>
            <consortium name="The Broad Institute Genomics Platform"/>
            <consortium name="The Broad Institute Genome Sequencing Center for Infectious Disease"/>
            <person name="Wu L."/>
            <person name="Ma J."/>
        </authorList>
    </citation>
    <scope>NUCLEOTIDE SEQUENCE [LARGE SCALE GENOMIC DNA]</scope>
    <source>
        <strain evidence="7">CCUG 64793</strain>
    </source>
</reference>
<dbReference type="InterPro" id="IPR006235">
    <property type="entry name" value="OAc-hSer/O-AcSer_sulfhydrylase"/>
</dbReference>
<dbReference type="InterPro" id="IPR015424">
    <property type="entry name" value="PyrdxlP-dep_Trfase"/>
</dbReference>
<dbReference type="PIRSF" id="PIRSF001434">
    <property type="entry name" value="CGS"/>
    <property type="match status" value="1"/>
</dbReference>
<evidence type="ECO:0000256" key="4">
    <source>
        <dbReference type="ARBA" id="ARBA00022898"/>
    </source>
</evidence>
<dbReference type="PANTHER" id="PTHR43797:SF2">
    <property type="entry name" value="HOMOCYSTEINE_CYSTEINE SYNTHASE"/>
    <property type="match status" value="1"/>
</dbReference>
<accession>A0ABW3NQI0</accession>
<dbReference type="Proteomes" id="UP001597131">
    <property type="component" value="Unassembled WGS sequence"/>
</dbReference>
<gene>
    <name evidence="6" type="ORF">ACFQ3Q_04760</name>
</gene>
<protein>
    <submittedName>
        <fullName evidence="6">O-acetylhomoserine aminocarboxypropyltransferase/cysteine synthase family protein</fullName>
    </submittedName>
</protein>
<keyword evidence="4 5" id="KW-0663">Pyridoxal phosphate</keyword>